<evidence type="ECO:0000256" key="16">
    <source>
        <dbReference type="PIRSR" id="PIRSR600823-5"/>
    </source>
</evidence>
<feature type="signal peptide" evidence="17">
    <location>
        <begin position="1"/>
        <end position="27"/>
    </location>
</feature>
<evidence type="ECO:0000256" key="13">
    <source>
        <dbReference type="PIRSR" id="PIRSR600823-2"/>
    </source>
</evidence>
<dbReference type="EC" id="1.11.1.7" evidence="17"/>
<evidence type="ECO:0000313" key="19">
    <source>
        <dbReference type="EMBL" id="RRT41475.1"/>
    </source>
</evidence>
<accession>A0A426XPX0</accession>
<evidence type="ECO:0000256" key="11">
    <source>
        <dbReference type="ARBA" id="ARBA00023324"/>
    </source>
</evidence>
<dbReference type="GO" id="GO:0042744">
    <property type="term" value="P:hydrogen peroxide catabolic process"/>
    <property type="evidence" value="ECO:0007669"/>
    <property type="project" value="UniProtKB-KW"/>
</dbReference>
<comment type="subcellular location">
    <subcellularLocation>
        <location evidence="17">Secreted</location>
    </subcellularLocation>
</comment>
<feature type="disulfide bond" evidence="16">
    <location>
        <begin position="84"/>
        <end position="89"/>
    </location>
</feature>
<evidence type="ECO:0000256" key="2">
    <source>
        <dbReference type="ARBA" id="ARBA00006873"/>
    </source>
</evidence>
<feature type="active site" description="Proton acceptor" evidence="12">
    <location>
        <position position="82"/>
    </location>
</feature>
<dbReference type="InterPro" id="IPR019793">
    <property type="entry name" value="Peroxidases_heam-ligand_BS"/>
</dbReference>
<dbReference type="InterPro" id="IPR033905">
    <property type="entry name" value="Secretory_peroxidase"/>
</dbReference>
<keyword evidence="6 14" id="KW-0106">Calcium</keyword>
<feature type="disulfide bond" evidence="16">
    <location>
        <begin position="133"/>
        <end position="351"/>
    </location>
</feature>
<feature type="binding site" evidence="14">
    <location>
        <position position="283"/>
    </location>
    <ligand>
        <name>Ca(2+)</name>
        <dbReference type="ChEBI" id="CHEBI:29108"/>
        <label>2</label>
    </ligand>
</feature>
<evidence type="ECO:0000256" key="3">
    <source>
        <dbReference type="ARBA" id="ARBA00022559"/>
    </source>
</evidence>
<dbReference type="PRINTS" id="PR00458">
    <property type="entry name" value="PEROXIDASE"/>
</dbReference>
<dbReference type="Proteomes" id="UP000287651">
    <property type="component" value="Unassembled WGS sequence"/>
</dbReference>
<feature type="binding site" evidence="14">
    <location>
        <position position="278"/>
    </location>
    <ligand>
        <name>Ca(2+)</name>
        <dbReference type="ChEBI" id="CHEBI:29108"/>
        <label>2</label>
    </ligand>
</feature>
<proteinExistence type="inferred from homology"/>
<keyword evidence="17" id="KW-0732">Signal</keyword>
<dbReference type="InterPro" id="IPR010255">
    <property type="entry name" value="Haem_peroxidase_sf"/>
</dbReference>
<evidence type="ECO:0000256" key="15">
    <source>
        <dbReference type="PIRSR" id="PIRSR600823-4"/>
    </source>
</evidence>
<comment type="function">
    <text evidence="17">Removal of H(2)O(2), oxidation of toxic reductants, biosynthesis and degradation of lignin, suberization, auxin catabolism, response to environmental stresses such as wounding, pathogen attack and oxidative stress.</text>
</comment>
<evidence type="ECO:0000256" key="5">
    <source>
        <dbReference type="ARBA" id="ARBA00022723"/>
    </source>
</evidence>
<dbReference type="GO" id="GO:0140825">
    <property type="term" value="F:lactoperoxidase activity"/>
    <property type="evidence" value="ECO:0007669"/>
    <property type="project" value="UniProtKB-EC"/>
</dbReference>
<evidence type="ECO:0000256" key="10">
    <source>
        <dbReference type="ARBA" id="ARBA00023283"/>
    </source>
</evidence>
<comment type="cofactor">
    <cofactor evidence="14 17">
        <name>heme b</name>
        <dbReference type="ChEBI" id="CHEBI:60344"/>
    </cofactor>
    <text evidence="14 17">Binds 1 heme b (iron(II)-protoporphyrin IX) group per subunit.</text>
</comment>
<dbReference type="GO" id="GO:0020037">
    <property type="term" value="F:heme binding"/>
    <property type="evidence" value="ECO:0007669"/>
    <property type="project" value="UniProtKB-UniRule"/>
</dbReference>
<dbReference type="InterPro" id="IPR019794">
    <property type="entry name" value="Peroxidases_AS"/>
</dbReference>
<dbReference type="SUPFAM" id="SSF48113">
    <property type="entry name" value="Heme-dependent peroxidases"/>
    <property type="match status" value="1"/>
</dbReference>
<evidence type="ECO:0000256" key="7">
    <source>
        <dbReference type="ARBA" id="ARBA00023002"/>
    </source>
</evidence>
<comment type="similarity">
    <text evidence="2">Belongs to the peroxidase family. Ascorbate peroxidase subfamily.</text>
</comment>
<feature type="binding site" description="axial binding residue" evidence="14">
    <location>
        <position position="225"/>
    </location>
    <ligand>
        <name>heme b</name>
        <dbReference type="ChEBI" id="CHEBI:60344"/>
    </ligand>
    <ligandPart>
        <name>Fe</name>
        <dbReference type="ChEBI" id="CHEBI:18248"/>
    </ligandPart>
</feature>
<keyword evidence="17" id="KW-0964">Secreted</keyword>
<feature type="disulfide bond" evidence="16">
    <location>
        <begin position="232"/>
        <end position="265"/>
    </location>
</feature>
<evidence type="ECO:0000256" key="6">
    <source>
        <dbReference type="ARBA" id="ARBA00022837"/>
    </source>
</evidence>
<comment type="cofactor">
    <cofactor evidence="14 17">
        <name>Ca(2+)</name>
        <dbReference type="ChEBI" id="CHEBI:29108"/>
    </cofactor>
    <text evidence="14 17">Binds 2 calcium ions per subunit.</text>
</comment>
<keyword evidence="8 14" id="KW-0408">Iron</keyword>
<feature type="binding site" evidence="14">
    <location>
        <position position="275"/>
    </location>
    <ligand>
        <name>Ca(2+)</name>
        <dbReference type="ChEBI" id="CHEBI:29108"/>
        <label>2</label>
    </ligand>
</feature>
<comment type="similarity">
    <text evidence="17">Belongs to the peroxidase family. Classical plant (class III) peroxidase subfamily.</text>
</comment>
<feature type="binding site" evidence="14">
    <location>
        <position position="92"/>
    </location>
    <ligand>
        <name>Ca(2+)</name>
        <dbReference type="ChEBI" id="CHEBI:29108"/>
        <label>1</label>
    </ligand>
</feature>
<evidence type="ECO:0000256" key="1">
    <source>
        <dbReference type="ARBA" id="ARBA00000189"/>
    </source>
</evidence>
<feature type="disulfide bond" evidence="16">
    <location>
        <begin position="51"/>
        <end position="127"/>
    </location>
</feature>
<dbReference type="GO" id="GO:0046872">
    <property type="term" value="F:metal ion binding"/>
    <property type="evidence" value="ECO:0007669"/>
    <property type="project" value="UniProtKB-UniRule"/>
</dbReference>
<comment type="caution">
    <text evidence="19">The sequence shown here is derived from an EMBL/GenBank/DDBJ whole genome shotgun (WGS) entry which is preliminary data.</text>
</comment>
<feature type="binding site" evidence="14">
    <location>
        <position position="86"/>
    </location>
    <ligand>
        <name>Ca(2+)</name>
        <dbReference type="ChEBI" id="CHEBI:29108"/>
        <label>1</label>
    </ligand>
</feature>
<reference evidence="19 20" key="1">
    <citation type="journal article" date="2014" name="Agronomy (Basel)">
        <title>A Draft Genome Sequence for Ensete ventricosum, the Drought-Tolerant Tree Against Hunger.</title>
        <authorList>
            <person name="Harrison J."/>
            <person name="Moore K.A."/>
            <person name="Paszkiewicz K."/>
            <person name="Jones T."/>
            <person name="Grant M."/>
            <person name="Ambacheew D."/>
            <person name="Muzemil S."/>
            <person name="Studholme D.J."/>
        </authorList>
    </citation>
    <scope>NUCLEOTIDE SEQUENCE [LARGE SCALE GENOMIC DNA]</scope>
</reference>
<dbReference type="Gene3D" id="1.10.420.10">
    <property type="entry name" value="Peroxidase, domain 2"/>
    <property type="match status" value="1"/>
</dbReference>
<evidence type="ECO:0000256" key="14">
    <source>
        <dbReference type="PIRSR" id="PIRSR600823-3"/>
    </source>
</evidence>
<keyword evidence="7 17" id="KW-0560">Oxidoreductase</keyword>
<gene>
    <name evidence="19" type="ORF">B296_00042000</name>
</gene>
<feature type="site" description="Transition state stabilizer" evidence="15">
    <location>
        <position position="78"/>
    </location>
</feature>
<evidence type="ECO:0000256" key="8">
    <source>
        <dbReference type="ARBA" id="ARBA00023004"/>
    </source>
</evidence>
<dbReference type="GO" id="GO:0005576">
    <property type="term" value="C:extracellular region"/>
    <property type="evidence" value="ECO:0007669"/>
    <property type="project" value="UniProtKB-SubCell"/>
</dbReference>
<keyword evidence="10" id="KW-0873">Pyrrolidone carboxylic acid</keyword>
<feature type="binding site" evidence="14">
    <location>
        <position position="90"/>
    </location>
    <ligand>
        <name>Ca(2+)</name>
        <dbReference type="ChEBI" id="CHEBI:29108"/>
        <label>1</label>
    </ligand>
</feature>
<keyword evidence="3 17" id="KW-0575">Peroxidase</keyword>
<feature type="binding site" evidence="14">
    <location>
        <position position="226"/>
    </location>
    <ligand>
        <name>Ca(2+)</name>
        <dbReference type="ChEBI" id="CHEBI:29108"/>
        <label>2</label>
    </ligand>
</feature>
<dbReference type="InterPro" id="IPR002016">
    <property type="entry name" value="Haem_peroxidase"/>
</dbReference>
<keyword evidence="5 14" id="KW-0479">Metal-binding</keyword>
<evidence type="ECO:0000256" key="12">
    <source>
        <dbReference type="PIRSR" id="PIRSR600823-1"/>
    </source>
</evidence>
<sequence>MKPSSSLSFHLLLLLLLLPQLLVAVDAGGPQKKAPYDDGDQLGKHYYARSCPSFEAIVGSKIAHWHSVDPTLSPGLVRLHFHDCAVRGCDASILLDNPGGERRSPVSATLRGFHVIDDIKAEIERRCPKTVSCADILVAAARDATLMVVTQTTTPSSSFAIYIEVAVQVGGPYWGNVYGRRDGRVSIAEEAEALPEGRESITHLIDFFESLGLDILDLVVLSGAHTVGRATCQSIEYRLYNYTGVPSESDPSINPRYLNYLKRKCRRRSAYVDLDATTPTKFDNAYYRNLNNRMGLLSSDQLLRSDSRTGPLVEALSSQPMVFVHQFARSMKNLADTMVLEGDEGEIRTNCNFVNEY</sequence>
<dbReference type="GO" id="GO:0006979">
    <property type="term" value="P:response to oxidative stress"/>
    <property type="evidence" value="ECO:0007669"/>
    <property type="project" value="UniProtKB-UniRule"/>
</dbReference>
<dbReference type="CDD" id="cd00693">
    <property type="entry name" value="secretory_peroxidase"/>
    <property type="match status" value="1"/>
</dbReference>
<organism evidence="19 20">
    <name type="scientific">Ensete ventricosum</name>
    <name type="common">Abyssinian banana</name>
    <name type="synonym">Musa ensete</name>
    <dbReference type="NCBI Taxonomy" id="4639"/>
    <lineage>
        <taxon>Eukaryota</taxon>
        <taxon>Viridiplantae</taxon>
        <taxon>Streptophyta</taxon>
        <taxon>Embryophyta</taxon>
        <taxon>Tracheophyta</taxon>
        <taxon>Spermatophyta</taxon>
        <taxon>Magnoliopsida</taxon>
        <taxon>Liliopsida</taxon>
        <taxon>Zingiberales</taxon>
        <taxon>Musaceae</taxon>
        <taxon>Ensete</taxon>
    </lineage>
</organism>
<dbReference type="PROSITE" id="PS00436">
    <property type="entry name" value="PEROXIDASE_2"/>
    <property type="match status" value="1"/>
</dbReference>
<evidence type="ECO:0000313" key="20">
    <source>
        <dbReference type="Proteomes" id="UP000287651"/>
    </source>
</evidence>
<dbReference type="Gene3D" id="1.10.520.10">
    <property type="match status" value="1"/>
</dbReference>
<keyword evidence="11 17" id="KW-0376">Hydrogen peroxide</keyword>
<feature type="chain" id="PRO_5018812945" description="Peroxidase" evidence="17">
    <location>
        <begin position="28"/>
        <end position="357"/>
    </location>
</feature>
<evidence type="ECO:0000256" key="17">
    <source>
        <dbReference type="RuleBase" id="RU362060"/>
    </source>
</evidence>
<dbReference type="AlphaFoldDB" id="A0A426XPX0"/>
<name>A0A426XPX0_ENSVE</name>
<evidence type="ECO:0000256" key="4">
    <source>
        <dbReference type="ARBA" id="ARBA00022617"/>
    </source>
</evidence>
<keyword evidence="4 17" id="KW-0349">Heme</keyword>
<dbReference type="EMBL" id="AMZH03018541">
    <property type="protein sequence ID" value="RRT41475.1"/>
    <property type="molecule type" value="Genomic_DNA"/>
</dbReference>
<feature type="binding site" evidence="14">
    <location>
        <position position="88"/>
    </location>
    <ligand>
        <name>Ca(2+)</name>
        <dbReference type="ChEBI" id="CHEBI:29108"/>
        <label>1</label>
    </ligand>
</feature>
<feature type="binding site" evidence="14">
    <location>
        <position position="83"/>
    </location>
    <ligand>
        <name>Ca(2+)</name>
        <dbReference type="ChEBI" id="CHEBI:29108"/>
        <label>1</label>
    </ligand>
</feature>
<evidence type="ECO:0000256" key="9">
    <source>
        <dbReference type="ARBA" id="ARBA00023157"/>
    </source>
</evidence>
<feature type="binding site" evidence="14">
    <location>
        <position position="101"/>
    </location>
    <ligand>
        <name>Ca(2+)</name>
        <dbReference type="ChEBI" id="CHEBI:29108"/>
        <label>1</label>
    </ligand>
</feature>
<evidence type="ECO:0000259" key="18">
    <source>
        <dbReference type="PROSITE" id="PS50873"/>
    </source>
</evidence>
<protein>
    <recommendedName>
        <fullName evidence="17">Peroxidase</fullName>
        <ecNumber evidence="17">1.11.1.7</ecNumber>
    </recommendedName>
</protein>
<comment type="catalytic activity">
    <reaction evidence="1 17">
        <text>2 a phenolic donor + H2O2 = 2 a phenolic radical donor + 2 H2O</text>
        <dbReference type="Rhea" id="RHEA:56136"/>
        <dbReference type="ChEBI" id="CHEBI:15377"/>
        <dbReference type="ChEBI" id="CHEBI:16240"/>
        <dbReference type="ChEBI" id="CHEBI:139520"/>
        <dbReference type="ChEBI" id="CHEBI:139521"/>
        <dbReference type="EC" id="1.11.1.7"/>
    </reaction>
</comment>
<dbReference type="PROSITE" id="PS00435">
    <property type="entry name" value="PEROXIDASE_1"/>
    <property type="match status" value="1"/>
</dbReference>
<dbReference type="PRINTS" id="PR00461">
    <property type="entry name" value="PLPEROXIDASE"/>
</dbReference>
<dbReference type="PANTHER" id="PTHR31517">
    <property type="match status" value="1"/>
</dbReference>
<feature type="binding site" evidence="13">
    <location>
        <position position="195"/>
    </location>
    <ligand>
        <name>substrate</name>
    </ligand>
</feature>
<dbReference type="FunFam" id="1.10.420.10:FF:000001">
    <property type="entry name" value="Peroxidase"/>
    <property type="match status" value="1"/>
</dbReference>
<dbReference type="PROSITE" id="PS50873">
    <property type="entry name" value="PEROXIDASE_4"/>
    <property type="match status" value="1"/>
</dbReference>
<keyword evidence="9 16" id="KW-1015">Disulfide bond</keyword>
<feature type="domain" description="Plant heme peroxidase family profile" evidence="18">
    <location>
        <begin position="41"/>
        <end position="355"/>
    </location>
</feature>
<dbReference type="InterPro" id="IPR000823">
    <property type="entry name" value="Peroxidase_pln"/>
</dbReference>
<dbReference type="Pfam" id="PF00141">
    <property type="entry name" value="peroxidase"/>
    <property type="match status" value="1"/>
</dbReference>
<dbReference type="PANTHER" id="PTHR31517:SF17">
    <property type="entry name" value="PEROXIDASE 6"/>
    <property type="match status" value="1"/>
</dbReference>